<dbReference type="Pfam" id="PF00672">
    <property type="entry name" value="HAMP"/>
    <property type="match status" value="1"/>
</dbReference>
<dbReference type="Gene3D" id="1.10.287.950">
    <property type="entry name" value="Methyl-accepting chemotaxis protein"/>
    <property type="match status" value="1"/>
</dbReference>
<keyword evidence="5" id="KW-0175">Coiled coil</keyword>
<reference evidence="11" key="1">
    <citation type="submission" date="2016-03" db="EMBL/GenBank/DDBJ databases">
        <authorList>
            <person name="Ma C."/>
            <person name="Zhou S."/>
            <person name="Yang G."/>
        </authorList>
    </citation>
    <scope>NUCLEOTIDE SEQUENCE [LARGE SCALE GENOMIC DNA]</scope>
    <source>
        <strain evidence="11">SgZ-1</strain>
    </source>
</reference>
<dbReference type="InterPro" id="IPR051310">
    <property type="entry name" value="MCP_chemotaxis"/>
</dbReference>
<feature type="domain" description="HAMP" evidence="9">
    <location>
        <begin position="616"/>
        <end position="668"/>
    </location>
</feature>
<evidence type="ECO:0000259" key="9">
    <source>
        <dbReference type="PROSITE" id="PS50885"/>
    </source>
</evidence>
<accession>A0A140ICR3</accession>
<gene>
    <name evidence="10" type="ORF">AC731_000340</name>
</gene>
<keyword evidence="7" id="KW-1133">Transmembrane helix</keyword>
<feature type="transmembrane region" description="Helical" evidence="7">
    <location>
        <begin position="20"/>
        <end position="39"/>
    </location>
</feature>
<dbReference type="AlphaFoldDB" id="A0A140ICR3"/>
<comment type="subcellular location">
    <subcellularLocation>
        <location evidence="1">Membrane</location>
    </subcellularLocation>
</comment>
<feature type="transmembrane region" description="Helical" evidence="7">
    <location>
        <begin position="321"/>
        <end position="340"/>
    </location>
</feature>
<dbReference type="InterPro" id="IPR013587">
    <property type="entry name" value="Nitrate/nitrite_sensing"/>
</dbReference>
<feature type="coiled-coil region" evidence="5">
    <location>
        <begin position="859"/>
        <end position="886"/>
    </location>
</feature>
<keyword evidence="2" id="KW-0145">Chemotaxis</keyword>
<dbReference type="Proteomes" id="UP000036902">
    <property type="component" value="Chromosome"/>
</dbReference>
<dbReference type="SUPFAM" id="SSF58104">
    <property type="entry name" value="Methyl-accepting chemotaxis protein (MCP) signaling domain"/>
    <property type="match status" value="1"/>
</dbReference>
<feature type="domain" description="HAMP" evidence="9">
    <location>
        <begin position="343"/>
        <end position="395"/>
    </location>
</feature>
<keyword evidence="7" id="KW-0812">Transmembrane</keyword>
<feature type="domain" description="HAMP" evidence="9">
    <location>
        <begin position="434"/>
        <end position="486"/>
    </location>
</feature>
<dbReference type="GO" id="GO:0007165">
    <property type="term" value="P:signal transduction"/>
    <property type="evidence" value="ECO:0007669"/>
    <property type="project" value="UniProtKB-KW"/>
</dbReference>
<dbReference type="Pfam" id="PF18947">
    <property type="entry name" value="HAMP_2"/>
    <property type="match status" value="3"/>
</dbReference>
<comment type="similarity">
    <text evidence="3">Belongs to the methyl-accepting chemotaxis (MCP) protein family.</text>
</comment>
<dbReference type="CDD" id="cd11386">
    <property type="entry name" value="MCP_signal"/>
    <property type="match status" value="1"/>
</dbReference>
<evidence type="ECO:0000256" key="5">
    <source>
        <dbReference type="SAM" id="Coils"/>
    </source>
</evidence>
<organism evidence="10 11">
    <name type="scientific">Thauera humireducens</name>
    <dbReference type="NCBI Taxonomy" id="1134435"/>
    <lineage>
        <taxon>Bacteria</taxon>
        <taxon>Pseudomonadati</taxon>
        <taxon>Pseudomonadota</taxon>
        <taxon>Betaproteobacteria</taxon>
        <taxon>Rhodocyclales</taxon>
        <taxon>Zoogloeaceae</taxon>
        <taxon>Thauera</taxon>
    </lineage>
</organism>
<dbReference type="SMART" id="SM00304">
    <property type="entry name" value="HAMP"/>
    <property type="match status" value="4"/>
</dbReference>
<feature type="region of interest" description="Disordered" evidence="6">
    <location>
        <begin position="688"/>
        <end position="708"/>
    </location>
</feature>
<evidence type="ECO:0000256" key="4">
    <source>
        <dbReference type="PROSITE-ProRule" id="PRU00284"/>
    </source>
</evidence>
<dbReference type="SMART" id="SM00283">
    <property type="entry name" value="MA"/>
    <property type="match status" value="1"/>
</dbReference>
<dbReference type="GO" id="GO:0006935">
    <property type="term" value="P:chemotaxis"/>
    <property type="evidence" value="ECO:0007669"/>
    <property type="project" value="UniProtKB-KW"/>
</dbReference>
<evidence type="ECO:0000256" key="2">
    <source>
        <dbReference type="ARBA" id="ARBA00022500"/>
    </source>
</evidence>
<keyword evidence="11" id="KW-1185">Reference proteome</keyword>
<evidence type="ECO:0000256" key="6">
    <source>
        <dbReference type="SAM" id="MobiDB-lite"/>
    </source>
</evidence>
<dbReference type="Gene3D" id="6.10.340.10">
    <property type="match status" value="1"/>
</dbReference>
<dbReference type="Pfam" id="PF08376">
    <property type="entry name" value="NIT"/>
    <property type="match status" value="1"/>
</dbReference>
<dbReference type="EMBL" id="CP014646">
    <property type="protein sequence ID" value="AMO35538.1"/>
    <property type="molecule type" value="Genomic_DNA"/>
</dbReference>
<name>A0A140ICR3_9RHOO</name>
<proteinExistence type="inferred from homology"/>
<dbReference type="GO" id="GO:0005886">
    <property type="term" value="C:plasma membrane"/>
    <property type="evidence" value="ECO:0007669"/>
    <property type="project" value="TreeGrafter"/>
</dbReference>
<dbReference type="PANTHER" id="PTHR43531">
    <property type="entry name" value="PROTEIN ICFG"/>
    <property type="match status" value="1"/>
</dbReference>
<feature type="domain" description="Methyl-accepting transducer" evidence="8">
    <location>
        <begin position="673"/>
        <end position="888"/>
    </location>
</feature>
<keyword evidence="7" id="KW-0472">Membrane</keyword>
<dbReference type="STRING" id="1134435.AC731_000340"/>
<evidence type="ECO:0000256" key="3">
    <source>
        <dbReference type="ARBA" id="ARBA00029447"/>
    </source>
</evidence>
<dbReference type="FunFam" id="1.10.287.950:FF:000001">
    <property type="entry name" value="Methyl-accepting chemotaxis sensory transducer"/>
    <property type="match status" value="1"/>
</dbReference>
<dbReference type="PROSITE" id="PS50885">
    <property type="entry name" value="HAMP"/>
    <property type="match status" value="4"/>
</dbReference>
<dbReference type="PANTHER" id="PTHR43531:SF11">
    <property type="entry name" value="METHYL-ACCEPTING CHEMOTAXIS PROTEIN 3"/>
    <property type="match status" value="1"/>
</dbReference>
<evidence type="ECO:0000256" key="7">
    <source>
        <dbReference type="SAM" id="Phobius"/>
    </source>
</evidence>
<protein>
    <submittedName>
        <fullName evidence="10">Chemotaxis protein</fullName>
    </submittedName>
</protein>
<dbReference type="InterPro" id="IPR004089">
    <property type="entry name" value="MCPsignal_dom"/>
</dbReference>
<dbReference type="Pfam" id="PF00015">
    <property type="entry name" value="MCPsignal"/>
    <property type="match status" value="1"/>
</dbReference>
<feature type="domain" description="HAMP" evidence="9">
    <location>
        <begin position="525"/>
        <end position="577"/>
    </location>
</feature>
<evidence type="ECO:0000313" key="11">
    <source>
        <dbReference type="Proteomes" id="UP000036902"/>
    </source>
</evidence>
<sequence length="912" mass="97159">MNNEHIDMSTKSYGWRSIRLRLFLLFAFVIAAVLFYALLDVGTQWQTREAMTRGQLYSALSVRINGVVHELQKERGMSAGFIGSRGARFRSELATQHGDTDKARAALDGWLGEADPAVLGSAMMEAVSAAQKRLSELQDTRAKVSGLSIAGPESFAFYTSTIEQLVKGLEIAANAAEDVGLARGMTAYLMFVRAKEEAGRERASINGLFAANSPADVALHRRIITILTTQETYLSTFRSMAPKAWNDALQAVLDSEPGRATAAMRQVALERMDTGTFGVEPTNWFGTITLKIDLLKVEEDRIAKTLMDQADALRGASSTRFFISLAMTGAVLIVAILFGLQVTGVLRGMRSNAAIAHRIALGQLDEKIEVQNQNELGEIEHALAEVQSNLHAMIDDAAMLSQAAVEGRLSTRADASRHLGDYQRIVEGVNTTLDAVIGPLNVAADYVDRIAKGAIPARITDPYNGDFNTLKNNLNTAIDAINALVADAGMLSRAAVEGKLATRADAARHQGDYARIVQGVNDTLDAVIGPLNVAADYVDRIARGAIPARITDSYNGDFNTIKNNLNTCIDAVNELVADAVMLAQAAVEGRLETRADATKHQGDYRRIVEGVNSTLDAVIAPINEVKRVMVALSGGDLTQKITDNYAGDFQVLQNAVNDSMDKLAEIIEQVRGAADALTNAAGQVSATAQSLSQSSSEQAASVEETSASIEQMSASINQNSENAKITDAMASKSSAEAGEGGEAVKSTVQAMKNIAGKIGIIDDIAYQTNLLALNAAIEAARAGEHGKGFAVVAAEVRKLAERSQVAAQEIGELAGNSVHLAERAGKLLDEMVPSINKTSDLVQEIASASQEQTAGVGQINNAMGQLNKATQQNASASEELAATAEELGGQAGQLQELMDFFSLPESQARTYA</sequence>
<dbReference type="PROSITE" id="PS50111">
    <property type="entry name" value="CHEMOTAXIS_TRANSDUC_2"/>
    <property type="match status" value="1"/>
</dbReference>
<evidence type="ECO:0000313" key="10">
    <source>
        <dbReference type="EMBL" id="AMO35538.1"/>
    </source>
</evidence>
<evidence type="ECO:0000256" key="1">
    <source>
        <dbReference type="ARBA" id="ARBA00004370"/>
    </source>
</evidence>
<dbReference type="Gene3D" id="1.20.120.1530">
    <property type="match status" value="2"/>
</dbReference>
<evidence type="ECO:0000259" key="8">
    <source>
        <dbReference type="PROSITE" id="PS50111"/>
    </source>
</evidence>
<dbReference type="KEGG" id="thu:AC731_000340"/>
<dbReference type="InterPro" id="IPR004090">
    <property type="entry name" value="Chemotax_Me-accpt_rcpt"/>
</dbReference>
<dbReference type="InterPro" id="IPR003660">
    <property type="entry name" value="HAMP_dom"/>
</dbReference>
<dbReference type="GO" id="GO:0004888">
    <property type="term" value="F:transmembrane signaling receptor activity"/>
    <property type="evidence" value="ECO:0007669"/>
    <property type="project" value="InterPro"/>
</dbReference>
<keyword evidence="4" id="KW-0807">Transducer</keyword>
<dbReference type="PRINTS" id="PR00260">
    <property type="entry name" value="CHEMTRNSDUCR"/>
</dbReference>